<comment type="caution">
    <text evidence="1">The sequence shown here is derived from an EMBL/GenBank/DDBJ whole genome shotgun (WGS) entry which is preliminary data.</text>
</comment>
<accession>A0A8K0KMJ1</accession>
<dbReference type="OrthoDB" id="10528845at2759"/>
<evidence type="ECO:0000313" key="2">
    <source>
        <dbReference type="Proteomes" id="UP000792457"/>
    </source>
</evidence>
<dbReference type="Proteomes" id="UP000792457">
    <property type="component" value="Unassembled WGS sequence"/>
</dbReference>
<keyword evidence="2" id="KW-1185">Reference proteome</keyword>
<organism evidence="1 2">
    <name type="scientific">Ladona fulva</name>
    <name type="common">Scarce chaser dragonfly</name>
    <name type="synonym">Libellula fulva</name>
    <dbReference type="NCBI Taxonomy" id="123851"/>
    <lineage>
        <taxon>Eukaryota</taxon>
        <taxon>Metazoa</taxon>
        <taxon>Ecdysozoa</taxon>
        <taxon>Arthropoda</taxon>
        <taxon>Hexapoda</taxon>
        <taxon>Insecta</taxon>
        <taxon>Pterygota</taxon>
        <taxon>Palaeoptera</taxon>
        <taxon>Odonata</taxon>
        <taxon>Epiprocta</taxon>
        <taxon>Anisoptera</taxon>
        <taxon>Libelluloidea</taxon>
        <taxon>Libellulidae</taxon>
        <taxon>Ladona</taxon>
    </lineage>
</organism>
<sequence length="87" mass="9219">MYNWLKIGSLKWKGGEVTGASKATDSMTTGIVGGNEISQQISASLSTGKLHTIAETLIKPRMKDVASCMLGPDMAKKIDTCSCQIAL</sequence>
<protein>
    <submittedName>
        <fullName evidence="1">Uncharacterized protein</fullName>
    </submittedName>
</protein>
<gene>
    <name evidence="1" type="ORF">J437_LFUL002451</name>
</gene>
<name>A0A8K0KMJ1_LADFU</name>
<reference evidence="1" key="2">
    <citation type="submission" date="2017-10" db="EMBL/GenBank/DDBJ databases">
        <title>Ladona fulva Genome sequencing and assembly.</title>
        <authorList>
            <person name="Murali S."/>
            <person name="Richards S."/>
            <person name="Bandaranaike D."/>
            <person name="Bellair M."/>
            <person name="Blankenburg K."/>
            <person name="Chao H."/>
            <person name="Dinh H."/>
            <person name="Doddapaneni H."/>
            <person name="Dugan-Rocha S."/>
            <person name="Elkadiri S."/>
            <person name="Gnanaolivu R."/>
            <person name="Hernandez B."/>
            <person name="Skinner E."/>
            <person name="Javaid M."/>
            <person name="Lee S."/>
            <person name="Li M."/>
            <person name="Ming W."/>
            <person name="Munidasa M."/>
            <person name="Muniz J."/>
            <person name="Nguyen L."/>
            <person name="Hughes D."/>
            <person name="Osuji N."/>
            <person name="Pu L.-L."/>
            <person name="Puazo M."/>
            <person name="Qu C."/>
            <person name="Quiroz J."/>
            <person name="Raj R."/>
            <person name="Weissenberger G."/>
            <person name="Xin Y."/>
            <person name="Zou X."/>
            <person name="Han Y."/>
            <person name="Worley K."/>
            <person name="Muzny D."/>
            <person name="Gibbs R."/>
        </authorList>
    </citation>
    <scope>NUCLEOTIDE SEQUENCE</scope>
    <source>
        <strain evidence="1">Sampled in the wild</strain>
    </source>
</reference>
<dbReference type="EMBL" id="KZ309230">
    <property type="protein sequence ID" value="KAG8237842.1"/>
    <property type="molecule type" value="Genomic_DNA"/>
</dbReference>
<reference evidence="1" key="1">
    <citation type="submission" date="2013-04" db="EMBL/GenBank/DDBJ databases">
        <authorList>
            <person name="Qu J."/>
            <person name="Murali S.C."/>
            <person name="Bandaranaike D."/>
            <person name="Bellair M."/>
            <person name="Blankenburg K."/>
            <person name="Chao H."/>
            <person name="Dinh H."/>
            <person name="Doddapaneni H."/>
            <person name="Downs B."/>
            <person name="Dugan-Rocha S."/>
            <person name="Elkadiri S."/>
            <person name="Gnanaolivu R.D."/>
            <person name="Hernandez B."/>
            <person name="Javaid M."/>
            <person name="Jayaseelan J.C."/>
            <person name="Lee S."/>
            <person name="Li M."/>
            <person name="Ming W."/>
            <person name="Munidasa M."/>
            <person name="Muniz J."/>
            <person name="Nguyen L."/>
            <person name="Ongeri F."/>
            <person name="Osuji N."/>
            <person name="Pu L.-L."/>
            <person name="Puazo M."/>
            <person name="Qu C."/>
            <person name="Quiroz J."/>
            <person name="Raj R."/>
            <person name="Weissenberger G."/>
            <person name="Xin Y."/>
            <person name="Zou X."/>
            <person name="Han Y."/>
            <person name="Richards S."/>
            <person name="Worley K."/>
            <person name="Muzny D."/>
            <person name="Gibbs R."/>
        </authorList>
    </citation>
    <scope>NUCLEOTIDE SEQUENCE</scope>
    <source>
        <strain evidence="1">Sampled in the wild</strain>
    </source>
</reference>
<dbReference type="AlphaFoldDB" id="A0A8K0KMJ1"/>
<proteinExistence type="predicted"/>
<evidence type="ECO:0000313" key="1">
    <source>
        <dbReference type="EMBL" id="KAG8237842.1"/>
    </source>
</evidence>